<protein>
    <submittedName>
        <fullName evidence="1">Uncharacterized protein</fullName>
    </submittedName>
</protein>
<reference evidence="1" key="1">
    <citation type="submission" date="2020-06" db="EMBL/GenBank/DDBJ databases">
        <authorList>
            <person name="Li T."/>
            <person name="Hu X."/>
            <person name="Zhang T."/>
            <person name="Song X."/>
            <person name="Zhang H."/>
            <person name="Dai N."/>
            <person name="Sheng W."/>
            <person name="Hou X."/>
            <person name="Wei L."/>
        </authorList>
    </citation>
    <scope>NUCLEOTIDE SEQUENCE</scope>
    <source>
        <strain evidence="1">KEN1</strain>
        <tissue evidence="1">Leaf</tissue>
    </source>
</reference>
<dbReference type="EMBL" id="JACGWN010000004">
    <property type="protein sequence ID" value="KAL0451251.1"/>
    <property type="molecule type" value="Genomic_DNA"/>
</dbReference>
<name>A0AAW2XC66_9LAMI</name>
<sequence length="112" mass="12193">MGDRTLRSQLSHDDQVGIDNSRSGSLLWPPNMVKFPELTEIATSGYEGPSANLVIAIFLREPPFLAKVVCLMVSVVCQIYTAYTAPEVAESSTLSVVENMTVTIKDGLYTPV</sequence>
<accession>A0AAW2XC66</accession>
<evidence type="ECO:0000313" key="1">
    <source>
        <dbReference type="EMBL" id="KAL0451251.1"/>
    </source>
</evidence>
<reference evidence="1" key="2">
    <citation type="journal article" date="2024" name="Plant">
        <title>Genomic evolution and insights into agronomic trait innovations of Sesamum species.</title>
        <authorList>
            <person name="Miao H."/>
            <person name="Wang L."/>
            <person name="Qu L."/>
            <person name="Liu H."/>
            <person name="Sun Y."/>
            <person name="Le M."/>
            <person name="Wang Q."/>
            <person name="Wei S."/>
            <person name="Zheng Y."/>
            <person name="Lin W."/>
            <person name="Duan Y."/>
            <person name="Cao H."/>
            <person name="Xiong S."/>
            <person name="Wang X."/>
            <person name="Wei L."/>
            <person name="Li C."/>
            <person name="Ma Q."/>
            <person name="Ju M."/>
            <person name="Zhao R."/>
            <person name="Li G."/>
            <person name="Mu C."/>
            <person name="Tian Q."/>
            <person name="Mei H."/>
            <person name="Zhang T."/>
            <person name="Gao T."/>
            <person name="Zhang H."/>
        </authorList>
    </citation>
    <scope>NUCLEOTIDE SEQUENCE</scope>
    <source>
        <strain evidence="1">KEN1</strain>
    </source>
</reference>
<organism evidence="1">
    <name type="scientific">Sesamum latifolium</name>
    <dbReference type="NCBI Taxonomy" id="2727402"/>
    <lineage>
        <taxon>Eukaryota</taxon>
        <taxon>Viridiplantae</taxon>
        <taxon>Streptophyta</taxon>
        <taxon>Embryophyta</taxon>
        <taxon>Tracheophyta</taxon>
        <taxon>Spermatophyta</taxon>
        <taxon>Magnoliopsida</taxon>
        <taxon>eudicotyledons</taxon>
        <taxon>Gunneridae</taxon>
        <taxon>Pentapetalae</taxon>
        <taxon>asterids</taxon>
        <taxon>lamiids</taxon>
        <taxon>Lamiales</taxon>
        <taxon>Pedaliaceae</taxon>
        <taxon>Sesamum</taxon>
    </lineage>
</organism>
<dbReference type="AlphaFoldDB" id="A0AAW2XC66"/>
<gene>
    <name evidence="1" type="ORF">Slati_1103200</name>
</gene>
<comment type="caution">
    <text evidence="1">The sequence shown here is derived from an EMBL/GenBank/DDBJ whole genome shotgun (WGS) entry which is preliminary data.</text>
</comment>
<proteinExistence type="predicted"/>